<organism evidence="3 4">
    <name type="scientific">Bicyclus anynana</name>
    <name type="common">Squinting bush brown butterfly</name>
    <dbReference type="NCBI Taxonomy" id="110368"/>
    <lineage>
        <taxon>Eukaryota</taxon>
        <taxon>Metazoa</taxon>
        <taxon>Ecdysozoa</taxon>
        <taxon>Arthropoda</taxon>
        <taxon>Hexapoda</taxon>
        <taxon>Insecta</taxon>
        <taxon>Pterygota</taxon>
        <taxon>Neoptera</taxon>
        <taxon>Endopterygota</taxon>
        <taxon>Lepidoptera</taxon>
        <taxon>Glossata</taxon>
        <taxon>Ditrysia</taxon>
        <taxon>Papilionoidea</taxon>
        <taxon>Nymphalidae</taxon>
        <taxon>Satyrinae</taxon>
        <taxon>Satyrini</taxon>
        <taxon>Mycalesina</taxon>
        <taxon>Bicyclus</taxon>
    </lineage>
</organism>
<sequence>MFSKAKRFDSTSIKNQPKIQPKRELEKAGVKLTPVSKPVKAVSTSSKENLDTQSQCSSIPSTKSFKTPRPIKPTSTITKTTNSIKKTLLPPTKNSTKKCDSKFQDDLIKAHEVEIRNKDYTISEYNKQIDDLKNQIAKLHETLKQNNDGKAEVQRLDTEFGQLTLDHNNIKVEDSQSSDIKDQTKELISQLQNHIFELEIQCEKLEQEVSSKQVELTSLDEVITIRDSLCADLQKKLTDTENCLEETRQRLEMVKGHHALALEANESIRREYKAELETLKIKFDEEKQANLAKCKLDQEMLKQKYNTLIESIKNDIIKEKDDKIQDLQHELAVKEQEMKAKLEQINEATHEKLRLCEIQFEERSRLLKEHWSQQQKEIQNLEAEIKELKYSLTKTEEKNQVLHKELQNMQTENDSLKKEKRNIRDELENVKEETKKKIIIFENDINKLTVEVDKTTKEKNKFEMSLSVTRDIVQVLTMRLRESDNELEHLEKQVLGLKNTKEALESELATYKNTLSSTVLECNEYKEALVNILKSKAALAKEHNRIIEHNVSLIESLQNVEKEAYRELGSIKEELIEDVELLKKESSSQIQMLKGEVEKKRVLCELATEHAGQAAAAAEQARALLAHAASEIARIESENRALQQQIQDQQSLVVELSLLRQENEELTMTLAKQSSVMDKMIKDAEQVQAKPKSPSVIRKSMKIGKENMQTVISPLRERNH</sequence>
<accession>A0A6J1MZP4</accession>
<dbReference type="AlphaFoldDB" id="A0A6J1MZP4"/>
<proteinExistence type="predicted"/>
<feature type="compositionally biased region" description="Polar residues" evidence="2">
    <location>
        <begin position="42"/>
        <end position="65"/>
    </location>
</feature>
<feature type="region of interest" description="Disordered" evidence="2">
    <location>
        <begin position="1"/>
        <end position="79"/>
    </location>
</feature>
<gene>
    <name evidence="4" type="primary">LOC112046058</name>
</gene>
<protein>
    <submittedName>
        <fullName evidence="4">Paramyosin</fullName>
    </submittedName>
</protein>
<dbReference type="OrthoDB" id="419631at2759"/>
<dbReference type="GeneID" id="112046058"/>
<keyword evidence="3" id="KW-1185">Reference proteome</keyword>
<evidence type="ECO:0000256" key="2">
    <source>
        <dbReference type="SAM" id="MobiDB-lite"/>
    </source>
</evidence>
<feature type="coiled-coil region" evidence="1">
    <location>
        <begin position="317"/>
        <end position="521"/>
    </location>
</feature>
<evidence type="ECO:0000313" key="3">
    <source>
        <dbReference type="Proteomes" id="UP001652582"/>
    </source>
</evidence>
<keyword evidence="1" id="KW-0175">Coiled coil</keyword>
<feature type="coiled-coil region" evidence="1">
    <location>
        <begin position="115"/>
        <end position="149"/>
    </location>
</feature>
<feature type="coiled-coil region" evidence="1">
    <location>
        <begin position="554"/>
        <end position="585"/>
    </location>
</feature>
<evidence type="ECO:0000256" key="1">
    <source>
        <dbReference type="SAM" id="Coils"/>
    </source>
</evidence>
<name>A0A6J1MZP4_BICAN</name>
<feature type="coiled-coil region" evidence="1">
    <location>
        <begin position="618"/>
        <end position="652"/>
    </location>
</feature>
<evidence type="ECO:0000313" key="4">
    <source>
        <dbReference type="RefSeq" id="XP_023938293.1"/>
    </source>
</evidence>
<reference evidence="4" key="1">
    <citation type="submission" date="2025-08" db="UniProtKB">
        <authorList>
            <consortium name="RefSeq"/>
        </authorList>
    </citation>
    <scope>IDENTIFICATION</scope>
</reference>
<dbReference type="KEGG" id="bany:112046058"/>
<dbReference type="RefSeq" id="XP_023938293.1">
    <property type="nucleotide sequence ID" value="XM_024082525.2"/>
</dbReference>
<feature type="coiled-coil region" evidence="1">
    <location>
        <begin position="181"/>
        <end position="289"/>
    </location>
</feature>
<dbReference type="Proteomes" id="UP001652582">
    <property type="component" value="Chromosome 6"/>
</dbReference>